<evidence type="ECO:0000313" key="2">
    <source>
        <dbReference type="EMBL" id="GEP57225.1"/>
    </source>
</evidence>
<organism evidence="2 3">
    <name type="scientific">Reyranella soli</name>
    <dbReference type="NCBI Taxonomy" id="1230389"/>
    <lineage>
        <taxon>Bacteria</taxon>
        <taxon>Pseudomonadati</taxon>
        <taxon>Pseudomonadota</taxon>
        <taxon>Alphaproteobacteria</taxon>
        <taxon>Hyphomicrobiales</taxon>
        <taxon>Reyranellaceae</taxon>
        <taxon>Reyranella</taxon>
    </lineage>
</organism>
<dbReference type="OrthoDB" id="5616300at2"/>
<proteinExistence type="predicted"/>
<comment type="caution">
    <text evidence="2">The sequence shown here is derived from an EMBL/GenBank/DDBJ whole genome shotgun (WGS) entry which is preliminary data.</text>
</comment>
<feature type="signal peptide" evidence="1">
    <location>
        <begin position="1"/>
        <end position="25"/>
    </location>
</feature>
<keyword evidence="3" id="KW-1185">Reference proteome</keyword>
<dbReference type="RefSeq" id="WP_147151600.1">
    <property type="nucleotide sequence ID" value="NZ_BKAJ01000076.1"/>
</dbReference>
<gene>
    <name evidence="2" type="ORF">RSO01_43910</name>
</gene>
<name>A0A512NE49_9HYPH</name>
<dbReference type="Proteomes" id="UP000321058">
    <property type="component" value="Unassembled WGS sequence"/>
</dbReference>
<sequence length="77" mass="7619">MNKRMLIASAVSVFAATSFASTSFAAGVKCGASNACKGQSACKTANSACKGQNACKGQGFTEAADAKDCTAKGGKVM</sequence>
<evidence type="ECO:0008006" key="4">
    <source>
        <dbReference type="Google" id="ProtNLM"/>
    </source>
</evidence>
<dbReference type="AlphaFoldDB" id="A0A512NE49"/>
<keyword evidence="1" id="KW-0732">Signal</keyword>
<reference evidence="2 3" key="1">
    <citation type="submission" date="2019-07" db="EMBL/GenBank/DDBJ databases">
        <title>Whole genome shotgun sequence of Reyranella soli NBRC 108950.</title>
        <authorList>
            <person name="Hosoyama A."/>
            <person name="Uohara A."/>
            <person name="Ohji S."/>
            <person name="Ichikawa N."/>
        </authorList>
    </citation>
    <scope>NUCLEOTIDE SEQUENCE [LARGE SCALE GENOMIC DNA]</scope>
    <source>
        <strain evidence="2 3">NBRC 108950</strain>
    </source>
</reference>
<evidence type="ECO:0000256" key="1">
    <source>
        <dbReference type="SAM" id="SignalP"/>
    </source>
</evidence>
<accession>A0A512NE49</accession>
<feature type="chain" id="PRO_5022178257" description="Silver efflux pump" evidence="1">
    <location>
        <begin position="26"/>
        <end position="77"/>
    </location>
</feature>
<protein>
    <recommendedName>
        <fullName evidence="4">Silver efflux pump</fullName>
    </recommendedName>
</protein>
<evidence type="ECO:0000313" key="3">
    <source>
        <dbReference type="Proteomes" id="UP000321058"/>
    </source>
</evidence>
<dbReference type="EMBL" id="BKAJ01000076">
    <property type="protein sequence ID" value="GEP57225.1"/>
    <property type="molecule type" value="Genomic_DNA"/>
</dbReference>